<keyword evidence="2" id="KW-0677">Repeat</keyword>
<dbReference type="SUPFAM" id="SSF56024">
    <property type="entry name" value="Phospholipase D/nuclease"/>
    <property type="match status" value="2"/>
</dbReference>
<dbReference type="GO" id="GO:0009395">
    <property type="term" value="P:phospholipid catabolic process"/>
    <property type="evidence" value="ECO:0007669"/>
    <property type="project" value="TreeGrafter"/>
</dbReference>
<proteinExistence type="predicted"/>
<comment type="catalytic activity">
    <reaction evidence="1">
        <text>a 1,2-diacyl-sn-glycero-3-phosphocholine + H2O = a 1,2-diacyl-sn-glycero-3-phosphate + choline + H(+)</text>
        <dbReference type="Rhea" id="RHEA:14445"/>
        <dbReference type="ChEBI" id="CHEBI:15354"/>
        <dbReference type="ChEBI" id="CHEBI:15377"/>
        <dbReference type="ChEBI" id="CHEBI:15378"/>
        <dbReference type="ChEBI" id="CHEBI:57643"/>
        <dbReference type="ChEBI" id="CHEBI:58608"/>
        <dbReference type="EC" id="3.1.4.4"/>
    </reaction>
</comment>
<feature type="compositionally biased region" description="Basic and acidic residues" evidence="5">
    <location>
        <begin position="171"/>
        <end position="184"/>
    </location>
</feature>
<evidence type="ECO:0000259" key="6">
    <source>
        <dbReference type="PROSITE" id="PS50035"/>
    </source>
</evidence>
<gene>
    <name evidence="7" type="ORF">CLV92_105242</name>
</gene>
<dbReference type="GO" id="GO:0004630">
    <property type="term" value="F:phospholipase D activity"/>
    <property type="evidence" value="ECO:0007669"/>
    <property type="project" value="UniProtKB-EC"/>
</dbReference>
<accession>A0A2S6IPT0</accession>
<evidence type="ECO:0000256" key="4">
    <source>
        <dbReference type="ARBA" id="ARBA00023098"/>
    </source>
</evidence>
<feature type="compositionally biased region" description="Basic residues" evidence="5">
    <location>
        <begin position="487"/>
        <end position="500"/>
    </location>
</feature>
<feature type="region of interest" description="Disordered" evidence="5">
    <location>
        <begin position="168"/>
        <end position="200"/>
    </location>
</feature>
<dbReference type="InterPro" id="IPR001736">
    <property type="entry name" value="PLipase_D/transphosphatidylase"/>
</dbReference>
<feature type="domain" description="PLD phosphodiesterase" evidence="6">
    <location>
        <begin position="380"/>
        <end position="407"/>
    </location>
</feature>
<dbReference type="EMBL" id="PTJD01000005">
    <property type="protein sequence ID" value="PPK96140.1"/>
    <property type="molecule type" value="Genomic_DNA"/>
</dbReference>
<keyword evidence="4" id="KW-0443">Lipid metabolism</keyword>
<keyword evidence="3" id="KW-0378">Hydrolase</keyword>
<dbReference type="AlphaFoldDB" id="A0A2S6IPT0"/>
<evidence type="ECO:0000256" key="5">
    <source>
        <dbReference type="SAM" id="MobiDB-lite"/>
    </source>
</evidence>
<dbReference type="PANTHER" id="PTHR18896:SF76">
    <property type="entry name" value="PHOSPHOLIPASE"/>
    <property type="match status" value="1"/>
</dbReference>
<evidence type="ECO:0000256" key="2">
    <source>
        <dbReference type="ARBA" id="ARBA00022737"/>
    </source>
</evidence>
<evidence type="ECO:0000313" key="7">
    <source>
        <dbReference type="EMBL" id="PPK96140.1"/>
    </source>
</evidence>
<dbReference type="CDD" id="cd09105">
    <property type="entry name" value="PLDc_vPLD1_2_like_2"/>
    <property type="match status" value="1"/>
</dbReference>
<feature type="region of interest" description="Disordered" evidence="5">
    <location>
        <begin position="483"/>
        <end position="504"/>
    </location>
</feature>
<reference evidence="7 8" key="1">
    <citation type="submission" date="2018-02" db="EMBL/GenBank/DDBJ databases">
        <title>Genomic Encyclopedia of Archaeal and Bacterial Type Strains, Phase II (KMG-II): from individual species to whole genera.</title>
        <authorList>
            <person name="Goeker M."/>
        </authorList>
    </citation>
    <scope>NUCLEOTIDE SEQUENCE [LARGE SCALE GENOMIC DNA]</scope>
    <source>
        <strain evidence="7 8">DSM 22857</strain>
    </source>
</reference>
<evidence type="ECO:0000256" key="3">
    <source>
        <dbReference type="ARBA" id="ARBA00022801"/>
    </source>
</evidence>
<evidence type="ECO:0000313" key="8">
    <source>
        <dbReference type="Proteomes" id="UP000239485"/>
    </source>
</evidence>
<name>A0A2S6IPT0_9ACTN</name>
<dbReference type="Gene3D" id="3.30.870.10">
    <property type="entry name" value="Endonuclease Chain A"/>
    <property type="match status" value="2"/>
</dbReference>
<sequence>MAIPSTSQEAPAGHHDWFLTDAERGNDATRLPAWSEGNAVRPLVDGATYFAALADALEDAGAGDVALFADWRGDPDELLREGGPRIAEALTRAARRGVLVKGLIWRSPFDLVRFAPVRNRNMAQHVHGDCAEVVLDQRVRRAGSHHQKFFVLRHAESRRDDVAFIGSLDTGHSRRDDPDHRGDRQSMPFGRAYGPRPSWHDASVEVRGPAVADAEVVFRERWDDRAPLSLLPWQRLPDLWHRLTHQPSRLPPEVPAPPPAGTCAVQLLRTYPRRLPCYPFAPDGERSVARGHTKALRRARRLVYVEEQFLWSAEVARFFADALRASPELHLVVLVPRVPKRNNAAAAPFLVFGQARALEVLRAAGGDRLHVFDVENHEGDPVYVHSKITIVDDVWACVRSDNLSRRSWTHDSELSVAVLDEARDPRSPLDPAGLGDGARRFARDLRLQLMREHLDRGPDDCADLLDPDDAVAALHGSADALDAWHAGGRRGPRPPGRLRSHPPQTLPRWKEAVARPLYRAVLDPDGRPRALKRRAEF</sequence>
<dbReference type="InterPro" id="IPR015679">
    <property type="entry name" value="PLipase_D_fam"/>
</dbReference>
<protein>
    <submittedName>
        <fullName evidence="7">Phosphatidylserine/phosphatidylglycerophosphate/ cardiolipin synthase-like enzyme</fullName>
    </submittedName>
</protein>
<dbReference type="Proteomes" id="UP000239485">
    <property type="component" value="Unassembled WGS sequence"/>
</dbReference>
<dbReference type="RefSeq" id="WP_211290992.1">
    <property type="nucleotide sequence ID" value="NZ_PTJD01000005.1"/>
</dbReference>
<organism evidence="7 8">
    <name type="scientific">Kineococcus xinjiangensis</name>
    <dbReference type="NCBI Taxonomy" id="512762"/>
    <lineage>
        <taxon>Bacteria</taxon>
        <taxon>Bacillati</taxon>
        <taxon>Actinomycetota</taxon>
        <taxon>Actinomycetes</taxon>
        <taxon>Kineosporiales</taxon>
        <taxon>Kineosporiaceae</taxon>
        <taxon>Kineococcus</taxon>
    </lineage>
</organism>
<keyword evidence="8" id="KW-1185">Reference proteome</keyword>
<evidence type="ECO:0000256" key="1">
    <source>
        <dbReference type="ARBA" id="ARBA00000798"/>
    </source>
</evidence>
<comment type="caution">
    <text evidence="7">The sequence shown here is derived from an EMBL/GenBank/DDBJ whole genome shotgun (WGS) entry which is preliminary data.</text>
</comment>
<dbReference type="PROSITE" id="PS50035">
    <property type="entry name" value="PLD"/>
    <property type="match status" value="1"/>
</dbReference>
<dbReference type="PANTHER" id="PTHR18896">
    <property type="entry name" value="PHOSPHOLIPASE D"/>
    <property type="match status" value="1"/>
</dbReference>